<dbReference type="AlphaFoldDB" id="A0A226QBU4"/>
<keyword evidence="2" id="KW-1185">Reference proteome</keyword>
<evidence type="ECO:0000313" key="2">
    <source>
        <dbReference type="Proteomes" id="UP000198378"/>
    </source>
</evidence>
<gene>
    <name evidence="1" type="ORF">B9L19_01800</name>
</gene>
<accession>A0A226QBU4</accession>
<proteinExistence type="predicted"/>
<name>A0A226QBU4_9BACL</name>
<evidence type="ECO:0000313" key="1">
    <source>
        <dbReference type="EMBL" id="OXB88869.1"/>
    </source>
</evidence>
<sequence length="357" mass="43254">MKHLNSASKRDYFLFYSLLFFLLGLCFPLKLEMYKIFSEKYFYDSYKILYLMRSGVNLGDKAFDFSAKFYNFLNIFNIYIWDVWALILTFITVFILLLSMSFIRIPRMDLLLAFWLPMSIVLLVIYVTHISKEWITFLFSLLFSVVLKKMKSKKLFLVLCILIFLYSYFFRTYFGLVFIYFCIFFMFFNHKKSRLWIALIVIFILIVVPNKYLFGIFYIREDLNYYRMGSVDAQTIISDVLISNNNFIMFFNYLLNIFRLLFPLEIMFVSLNIKYVFFVIYMLLNSYIIFFNIKNYNKLSTTQKNILIFLLSIIAVHGIFEPDYGSYIRHFISYFFIIYLNVLIYIHLKFNKINLRD</sequence>
<comment type="caution">
    <text evidence="1">The sequence shown here is derived from an EMBL/GenBank/DDBJ whole genome shotgun (WGS) entry which is preliminary data.</text>
</comment>
<protein>
    <submittedName>
        <fullName evidence="1">Uncharacterized protein</fullName>
    </submittedName>
</protein>
<reference evidence="1 2" key="1">
    <citation type="submission" date="2017-05" db="EMBL/GenBank/DDBJ databases">
        <title>The genome sequence of Geobacillus thermocatenulatus DSM 730.</title>
        <authorList>
            <person name="Ramaloko W.T."/>
            <person name="Koen N."/>
            <person name="Polliack S."/>
            <person name="Aliyu H."/>
            <person name="Lebre P."/>
            <person name="Mohr T."/>
            <person name="Oswald F."/>
            <person name="Zwick M."/>
            <person name="Neumann A."/>
            <person name="Syldatk C."/>
            <person name="Cowan D."/>
            <person name="De Maayer P."/>
        </authorList>
    </citation>
    <scope>NUCLEOTIDE SEQUENCE [LARGE SCALE GENOMIC DNA]</scope>
    <source>
        <strain evidence="1 2">BGSC 93A1</strain>
    </source>
</reference>
<dbReference type="KEGG" id="gtm:GT3921_03085"/>
<organism evidence="1 2">
    <name type="scientific">Geobacillus thermocatenulatus</name>
    <dbReference type="NCBI Taxonomy" id="33938"/>
    <lineage>
        <taxon>Bacteria</taxon>
        <taxon>Bacillati</taxon>
        <taxon>Bacillota</taxon>
        <taxon>Bacilli</taxon>
        <taxon>Bacillales</taxon>
        <taxon>Anoxybacillaceae</taxon>
        <taxon>Geobacillus</taxon>
        <taxon>Geobacillus thermoleovorans group</taxon>
    </lineage>
</organism>
<dbReference type="EMBL" id="NEWK01000001">
    <property type="protein sequence ID" value="OXB88869.1"/>
    <property type="molecule type" value="Genomic_DNA"/>
</dbReference>
<dbReference type="Proteomes" id="UP000198378">
    <property type="component" value="Unassembled WGS sequence"/>
</dbReference>